<keyword evidence="1" id="KW-0169">Cobalamin biosynthesis</keyword>
<dbReference type="NCBIfam" id="TIGR00312">
    <property type="entry name" value="cbiD"/>
    <property type="match status" value="1"/>
</dbReference>
<gene>
    <name evidence="5" type="ORF">METZ01_LOCUS485694</name>
</gene>
<evidence type="ECO:0000256" key="3">
    <source>
        <dbReference type="ARBA" id="ARBA00022679"/>
    </source>
</evidence>
<dbReference type="GO" id="GO:0008168">
    <property type="term" value="F:methyltransferase activity"/>
    <property type="evidence" value="ECO:0007669"/>
    <property type="project" value="UniProtKB-KW"/>
</dbReference>
<dbReference type="EMBL" id="UINC01209706">
    <property type="protein sequence ID" value="SVE32840.1"/>
    <property type="molecule type" value="Genomic_DNA"/>
</dbReference>
<evidence type="ECO:0000256" key="1">
    <source>
        <dbReference type="ARBA" id="ARBA00022573"/>
    </source>
</evidence>
<protein>
    <recommendedName>
        <fullName evidence="6">Cobalamin biosynthesis protein CbiD</fullName>
    </recommendedName>
</protein>
<dbReference type="InterPro" id="IPR002748">
    <property type="entry name" value="CbiD"/>
</dbReference>
<dbReference type="SUPFAM" id="SSF111342">
    <property type="entry name" value="CbiD-like"/>
    <property type="match status" value="1"/>
</dbReference>
<evidence type="ECO:0008006" key="6">
    <source>
        <dbReference type="Google" id="ProtNLM"/>
    </source>
</evidence>
<organism evidence="5">
    <name type="scientific">marine metagenome</name>
    <dbReference type="NCBI Taxonomy" id="408172"/>
    <lineage>
        <taxon>unclassified sequences</taxon>
        <taxon>metagenomes</taxon>
        <taxon>ecological metagenomes</taxon>
    </lineage>
</organism>
<evidence type="ECO:0000313" key="5">
    <source>
        <dbReference type="EMBL" id="SVE32840.1"/>
    </source>
</evidence>
<dbReference type="Pfam" id="PF01888">
    <property type="entry name" value="CbiD"/>
    <property type="match status" value="1"/>
</dbReference>
<keyword evidence="4" id="KW-0949">S-adenosyl-L-methionine</keyword>
<dbReference type="InterPro" id="IPR036074">
    <property type="entry name" value="CbiD_sf"/>
</dbReference>
<dbReference type="PANTHER" id="PTHR35863">
    <property type="entry name" value="COBALT-PRECORRIN-5B C(1)-METHYLTRANSFERASE"/>
    <property type="match status" value="1"/>
</dbReference>
<accession>A0A383CLB0</accession>
<dbReference type="Gene3D" id="3.30.2110.10">
    <property type="entry name" value="CbiD-like"/>
    <property type="match status" value="1"/>
</dbReference>
<name>A0A383CLB0_9ZZZZ</name>
<feature type="non-terminal residue" evidence="5">
    <location>
        <position position="205"/>
    </location>
</feature>
<evidence type="ECO:0000256" key="4">
    <source>
        <dbReference type="ARBA" id="ARBA00022691"/>
    </source>
</evidence>
<keyword evidence="2" id="KW-0489">Methyltransferase</keyword>
<reference evidence="5" key="1">
    <citation type="submission" date="2018-05" db="EMBL/GenBank/DDBJ databases">
        <authorList>
            <person name="Lanie J.A."/>
            <person name="Ng W.-L."/>
            <person name="Kazmierczak K.M."/>
            <person name="Andrzejewski T.M."/>
            <person name="Davidsen T.M."/>
            <person name="Wayne K.J."/>
            <person name="Tettelin H."/>
            <person name="Glass J.I."/>
            <person name="Rusch D."/>
            <person name="Podicherti R."/>
            <person name="Tsui H.-C.T."/>
            <person name="Winkler M.E."/>
        </authorList>
    </citation>
    <scope>NUCLEOTIDE SEQUENCE</scope>
</reference>
<dbReference type="PANTHER" id="PTHR35863:SF1">
    <property type="entry name" value="COBALT-PRECORRIN-5B C(1)-METHYLTRANSFERASE"/>
    <property type="match status" value="1"/>
</dbReference>
<sequence length="205" mass="21335">MYRYITAMTRRKPEAKLQKGWTTGACAAAGAVASLRALLSGSFPDPVTISLPRGQSPSFCLSQQKSGDGWAMAGIIKNAGDDPDITNGAEIITHLKLGNPSQGIRFLAGEGVGTVTLPGLPLGVGEPAINPGPRRIIADNLKAVAREYSTGFDLDITVSIPGGEKLALKTMNGRLGIRGGLSVLGTTGVVIPYSCASWIHSIHRG</sequence>
<dbReference type="GO" id="GO:0009236">
    <property type="term" value="P:cobalamin biosynthetic process"/>
    <property type="evidence" value="ECO:0007669"/>
    <property type="project" value="UniProtKB-KW"/>
</dbReference>
<dbReference type="AlphaFoldDB" id="A0A383CLB0"/>
<proteinExistence type="predicted"/>
<evidence type="ECO:0000256" key="2">
    <source>
        <dbReference type="ARBA" id="ARBA00022603"/>
    </source>
</evidence>
<dbReference type="GO" id="GO:0032259">
    <property type="term" value="P:methylation"/>
    <property type="evidence" value="ECO:0007669"/>
    <property type="project" value="UniProtKB-KW"/>
</dbReference>
<keyword evidence="3" id="KW-0808">Transferase</keyword>